<dbReference type="FunFam" id="3.30.710.10:FF:000157">
    <property type="entry name" value="Potassium channel"/>
    <property type="match status" value="1"/>
</dbReference>
<dbReference type="InterPro" id="IPR027359">
    <property type="entry name" value="Volt_channel_dom_sf"/>
</dbReference>
<dbReference type="Pfam" id="PF00520">
    <property type="entry name" value="Ion_trans"/>
    <property type="match status" value="1"/>
</dbReference>
<dbReference type="InterPro" id="IPR011333">
    <property type="entry name" value="SKP1/BTB/POZ_sf"/>
</dbReference>
<dbReference type="GO" id="GO:0016020">
    <property type="term" value="C:membrane"/>
    <property type="evidence" value="ECO:0000318"/>
    <property type="project" value="GO_Central"/>
</dbReference>
<evidence type="ECO:0000259" key="14">
    <source>
        <dbReference type="Pfam" id="PF02214"/>
    </source>
</evidence>
<feature type="transmembrane region" description="Helical" evidence="12">
    <location>
        <begin position="304"/>
        <end position="323"/>
    </location>
</feature>
<dbReference type="GO" id="GO:0051260">
    <property type="term" value="P:protein homooligomerization"/>
    <property type="evidence" value="ECO:0007669"/>
    <property type="project" value="InterPro"/>
</dbReference>
<feature type="transmembrane region" description="Helical" evidence="12">
    <location>
        <begin position="234"/>
        <end position="252"/>
    </location>
</feature>
<dbReference type="Proteomes" id="UP000001593">
    <property type="component" value="Unassembled WGS sequence"/>
</dbReference>
<dbReference type="InterPro" id="IPR003131">
    <property type="entry name" value="T1-type_BTB"/>
</dbReference>
<feature type="transmembrane region" description="Helical" evidence="12">
    <location>
        <begin position="153"/>
        <end position="174"/>
    </location>
</feature>
<reference evidence="16 17" key="1">
    <citation type="journal article" date="2007" name="Science">
        <title>Sea anemone genome reveals ancestral eumetazoan gene repertoire and genomic organization.</title>
        <authorList>
            <person name="Putnam N.H."/>
            <person name="Srivastava M."/>
            <person name="Hellsten U."/>
            <person name="Dirks B."/>
            <person name="Chapman J."/>
            <person name="Salamov A."/>
            <person name="Terry A."/>
            <person name="Shapiro H."/>
            <person name="Lindquist E."/>
            <person name="Kapitonov V.V."/>
            <person name="Jurka J."/>
            <person name="Genikhovich G."/>
            <person name="Grigoriev I.V."/>
            <person name="Lucas S.M."/>
            <person name="Steele R.E."/>
            <person name="Finnerty J.R."/>
            <person name="Technau U."/>
            <person name="Martindale M.Q."/>
            <person name="Rokhsar D.S."/>
        </authorList>
    </citation>
    <scope>NUCLEOTIDE SEQUENCE [LARGE SCALE GENOMIC DNA]</scope>
    <source>
        <strain evidence="16">CH2 x CH6</strain>
        <strain evidence="17">CH2 X CH6</strain>
    </source>
</reference>
<dbReference type="InterPro" id="IPR003972">
    <property type="entry name" value="K_chnl_volt-dep_Kv1"/>
</dbReference>
<evidence type="ECO:0000256" key="3">
    <source>
        <dbReference type="ARBA" id="ARBA00022538"/>
    </source>
</evidence>
<dbReference type="Gene3D" id="1.10.287.70">
    <property type="match status" value="1"/>
</dbReference>
<evidence type="ECO:0000256" key="8">
    <source>
        <dbReference type="ARBA" id="ARBA00022989"/>
    </source>
</evidence>
<keyword evidence="8 12" id="KW-1133">Transmembrane helix</keyword>
<name>A7SI05_NEMVE</name>
<keyword evidence="2" id="KW-0813">Transport</keyword>
<keyword evidence="9" id="KW-0406">Ion transport</keyword>
<proteinExistence type="evidence at transcript level"/>
<evidence type="ECO:0000256" key="1">
    <source>
        <dbReference type="ARBA" id="ARBA00004141"/>
    </source>
</evidence>
<gene>
    <name evidence="15" type="primary">ShakR12</name>
    <name evidence="16" type="ORF">NEMVEDRAFT_v1g212576</name>
</gene>
<keyword evidence="17" id="KW-1185">Reference proteome</keyword>
<accession>A7SI05</accession>
<dbReference type="SUPFAM" id="SSF81324">
    <property type="entry name" value="Voltage-gated potassium channels"/>
    <property type="match status" value="1"/>
</dbReference>
<dbReference type="InParanoid" id="A7SI05"/>
<dbReference type="FunFam" id="1.10.287.70:FF:000028">
    <property type="entry name" value="potassium voltage-gated channel subfamily D member 3"/>
    <property type="match status" value="1"/>
</dbReference>
<evidence type="ECO:0000256" key="9">
    <source>
        <dbReference type="ARBA" id="ARBA00023065"/>
    </source>
</evidence>
<evidence type="ECO:0000313" key="17">
    <source>
        <dbReference type="Proteomes" id="UP000001593"/>
    </source>
</evidence>
<dbReference type="InterPro" id="IPR003968">
    <property type="entry name" value="K_chnl_volt-dep_Kv"/>
</dbReference>
<dbReference type="InterPro" id="IPR005821">
    <property type="entry name" value="Ion_trans_dom"/>
</dbReference>
<dbReference type="OMA" id="WFVIDTC"/>
<dbReference type="GO" id="GO:0008076">
    <property type="term" value="C:voltage-gated potassium channel complex"/>
    <property type="evidence" value="ECO:0000318"/>
    <property type="project" value="GO_Central"/>
</dbReference>
<dbReference type="GO" id="GO:0005251">
    <property type="term" value="F:delayed rectifier potassium channel activity"/>
    <property type="evidence" value="ECO:0000318"/>
    <property type="project" value="GO_Central"/>
</dbReference>
<dbReference type="PRINTS" id="PR01491">
    <property type="entry name" value="KVCHANNEL"/>
</dbReference>
<sequence>MESLVWLRKAVFTTVMGTVDYCCDPRRIVLNIRGERFETFERTLEQFPETLLGSENRRMPYFRPDLREYYFDRDKVSFDAILFYYQSNGILARPESVSEAVFEKELEFYDIHIEKEESPDKKSHNIEDLPKMKWQRKMWLFFDKPNSSRYATWFANMSMLVIIFSIVTFCVETLDVDAYARFDKSTHSQNSTANALGSKSSKPLLWFVIDTCIITWFTSEYIARLISAPHKLKFVFSTLALIDLIAIIPYFISLGLDADQTHAITFTVLRIFRLLRVIRLLKLTRYVAALRILGYTIQSCQDQLTALMFLLLISIILFSSLMYYLENEENPTEFYSIPAAFWWCIITMTTVGYGDTCPRTPFGRLVGACCAVFGVIVMVCLPTPVFILHFNNIYCRFLGIKLRDKGLSGDMRTPISTTLKVVRVERRNSLTVHIDTPNHPLLQSA</sequence>
<organism evidence="16 17">
    <name type="scientific">Nematostella vectensis</name>
    <name type="common">Starlet sea anemone</name>
    <dbReference type="NCBI Taxonomy" id="45351"/>
    <lineage>
        <taxon>Eukaryota</taxon>
        <taxon>Metazoa</taxon>
        <taxon>Cnidaria</taxon>
        <taxon>Anthozoa</taxon>
        <taxon>Hexacorallia</taxon>
        <taxon>Actiniaria</taxon>
        <taxon>Edwardsiidae</taxon>
        <taxon>Nematostella</taxon>
    </lineage>
</organism>
<dbReference type="PANTHER" id="PTHR11537">
    <property type="entry name" value="VOLTAGE-GATED POTASSIUM CHANNEL"/>
    <property type="match status" value="1"/>
</dbReference>
<dbReference type="AlphaFoldDB" id="A7SI05"/>
<keyword evidence="3" id="KW-0633">Potassium transport</keyword>
<feature type="transmembrane region" description="Helical" evidence="12">
    <location>
        <begin position="335"/>
        <end position="353"/>
    </location>
</feature>
<evidence type="ECO:0000256" key="12">
    <source>
        <dbReference type="SAM" id="Phobius"/>
    </source>
</evidence>
<keyword evidence="10 12" id="KW-0472">Membrane</keyword>
<dbReference type="GO" id="GO:0071805">
    <property type="term" value="P:potassium ion transmembrane transport"/>
    <property type="evidence" value="ECO:0000318"/>
    <property type="project" value="GO_Central"/>
</dbReference>
<comment type="subcellular location">
    <subcellularLocation>
        <location evidence="1">Membrane</location>
        <topology evidence="1">Multi-pass membrane protein</topology>
    </subcellularLocation>
</comment>
<dbReference type="PRINTS" id="PR01496">
    <property type="entry name" value="SHAKERCHANEL"/>
</dbReference>
<dbReference type="EMBL" id="DS469664">
    <property type="protein sequence ID" value="EDO36643.1"/>
    <property type="molecule type" value="Genomic_DNA"/>
</dbReference>
<protein>
    <submittedName>
        <fullName evidence="15">Potassium channel</fullName>
    </submittedName>
</protein>
<keyword evidence="6" id="KW-0851">Voltage-gated channel</keyword>
<evidence type="ECO:0000256" key="11">
    <source>
        <dbReference type="ARBA" id="ARBA00023303"/>
    </source>
</evidence>
<feature type="transmembrane region" description="Helical" evidence="12">
    <location>
        <begin position="204"/>
        <end position="222"/>
    </location>
</feature>
<evidence type="ECO:0000313" key="16">
    <source>
        <dbReference type="EMBL" id="EDO36643.1"/>
    </source>
</evidence>
<dbReference type="eggNOG" id="KOG1545">
    <property type="taxonomic scope" value="Eukaryota"/>
</dbReference>
<keyword evidence="4 12" id="KW-0812">Transmembrane</keyword>
<dbReference type="SUPFAM" id="SSF54695">
    <property type="entry name" value="POZ domain"/>
    <property type="match status" value="1"/>
</dbReference>
<dbReference type="GO" id="GO:0001508">
    <property type="term" value="P:action potential"/>
    <property type="evidence" value="ECO:0000318"/>
    <property type="project" value="GO_Central"/>
</dbReference>
<dbReference type="PANTHER" id="PTHR11537:SF113">
    <property type="entry name" value="POTASSIUM VOLTAGE-GATED CHANNEL PROTEIN SHAKER"/>
    <property type="match status" value="1"/>
</dbReference>
<feature type="domain" description="Ion transport" evidence="13">
    <location>
        <begin position="152"/>
        <end position="394"/>
    </location>
</feature>
<dbReference type="Gene3D" id="3.30.710.10">
    <property type="entry name" value="Potassium Channel Kv1.1, Chain A"/>
    <property type="match status" value="1"/>
</dbReference>
<dbReference type="PRINTS" id="PR00169">
    <property type="entry name" value="KCHANNEL"/>
</dbReference>
<evidence type="ECO:0000313" key="15">
    <source>
        <dbReference type="EMBL" id="AFY09720.1"/>
    </source>
</evidence>
<evidence type="ECO:0000256" key="5">
    <source>
        <dbReference type="ARBA" id="ARBA00022826"/>
    </source>
</evidence>
<dbReference type="FunFam" id="1.20.120.350:FF:000074">
    <property type="entry name" value="SHaW family of potassium channels"/>
    <property type="match status" value="1"/>
</dbReference>
<keyword evidence="11 15" id="KW-0407">Ion channel</keyword>
<evidence type="ECO:0000256" key="10">
    <source>
        <dbReference type="ARBA" id="ARBA00023136"/>
    </source>
</evidence>
<dbReference type="Gene3D" id="1.20.120.350">
    <property type="entry name" value="Voltage-gated potassium channels. Chain C"/>
    <property type="match status" value="1"/>
</dbReference>
<keyword evidence="7" id="KW-0630">Potassium</keyword>
<evidence type="ECO:0000256" key="6">
    <source>
        <dbReference type="ARBA" id="ARBA00022882"/>
    </source>
</evidence>
<evidence type="ECO:0000256" key="4">
    <source>
        <dbReference type="ARBA" id="ARBA00022692"/>
    </source>
</evidence>
<reference evidence="15" key="2">
    <citation type="journal article" date="2012" name="PLoS ONE">
        <title>Expanded functional diversity of shaker k(+) channels in cnidarians is driven by gene expansion.</title>
        <authorList>
            <person name="Jegla T."/>
            <person name="Marlow H.Q."/>
            <person name="Chen B."/>
            <person name="Simmons D.K."/>
            <person name="Jacobo S.M."/>
            <person name="Martindale M.Q."/>
        </authorList>
    </citation>
    <scope>NUCLEOTIDE SEQUENCE</scope>
</reference>
<feature type="domain" description="Potassium channel tetramerisation-type BTB" evidence="14">
    <location>
        <begin position="28"/>
        <end position="112"/>
    </location>
</feature>
<feature type="transmembrane region" description="Helical" evidence="12">
    <location>
        <begin position="365"/>
        <end position="388"/>
    </location>
</feature>
<dbReference type="HOGENOM" id="CLU_011722_4_0_1"/>
<evidence type="ECO:0000256" key="7">
    <source>
        <dbReference type="ARBA" id="ARBA00022958"/>
    </source>
</evidence>
<dbReference type="EMBL" id="JX846647">
    <property type="protein sequence ID" value="AFY09720.1"/>
    <property type="molecule type" value="mRNA"/>
</dbReference>
<evidence type="ECO:0000256" key="2">
    <source>
        <dbReference type="ARBA" id="ARBA00022448"/>
    </source>
</evidence>
<dbReference type="InterPro" id="IPR028325">
    <property type="entry name" value="VG_K_chnl"/>
</dbReference>
<evidence type="ECO:0000259" key="13">
    <source>
        <dbReference type="Pfam" id="PF00520"/>
    </source>
</evidence>
<dbReference type="Pfam" id="PF02214">
    <property type="entry name" value="BTB_2"/>
    <property type="match status" value="1"/>
</dbReference>
<dbReference type="STRING" id="45351.A7SI05"/>
<keyword evidence="5" id="KW-0631">Potassium channel</keyword>